<reference evidence="1" key="1">
    <citation type="submission" date="2018-02" db="EMBL/GenBank/DDBJ databases">
        <authorList>
            <person name="Cohen D.B."/>
            <person name="Kent A.D."/>
        </authorList>
    </citation>
    <scope>NUCLEOTIDE SEQUENCE</scope>
</reference>
<organism evidence="1">
    <name type="scientific">Fagus sylvatica</name>
    <name type="common">Beechnut</name>
    <dbReference type="NCBI Taxonomy" id="28930"/>
    <lineage>
        <taxon>Eukaryota</taxon>
        <taxon>Viridiplantae</taxon>
        <taxon>Streptophyta</taxon>
        <taxon>Embryophyta</taxon>
        <taxon>Tracheophyta</taxon>
        <taxon>Spermatophyta</taxon>
        <taxon>Magnoliopsida</taxon>
        <taxon>eudicotyledons</taxon>
        <taxon>Gunneridae</taxon>
        <taxon>Pentapetalae</taxon>
        <taxon>rosids</taxon>
        <taxon>fabids</taxon>
        <taxon>Fagales</taxon>
        <taxon>Fagaceae</taxon>
        <taxon>Fagus</taxon>
    </lineage>
</organism>
<protein>
    <submittedName>
        <fullName evidence="1">Uncharacterized protein</fullName>
    </submittedName>
</protein>
<gene>
    <name evidence="1" type="ORF">FSB_LOCUS60868</name>
</gene>
<accession>A0A2N9J6E0</accession>
<proteinExistence type="predicted"/>
<dbReference type="AlphaFoldDB" id="A0A2N9J6E0"/>
<sequence length="52" mass="5858">MTEARPREALSIRCCCGVAVGLRADVSCDVRRASLARCGACRWFQPFKILWQ</sequence>
<evidence type="ECO:0000313" key="1">
    <source>
        <dbReference type="EMBL" id="SPD32986.1"/>
    </source>
</evidence>
<dbReference type="EMBL" id="OIVN01006430">
    <property type="protein sequence ID" value="SPD32986.1"/>
    <property type="molecule type" value="Genomic_DNA"/>
</dbReference>
<name>A0A2N9J6E0_FAGSY</name>